<feature type="repeat" description="WD" evidence="6">
    <location>
        <begin position="636"/>
        <end position="659"/>
    </location>
</feature>
<reference evidence="8" key="1">
    <citation type="submission" date="2021-07" db="EMBL/GenBank/DDBJ databases">
        <title>Elsinoe batatas strain:CRI-CJ2 Genome sequencing and assembly.</title>
        <authorList>
            <person name="Huang L."/>
        </authorList>
    </citation>
    <scope>NUCLEOTIDE SEQUENCE</scope>
    <source>
        <strain evidence="8">CRI-CJ2</strain>
    </source>
</reference>
<gene>
    <name evidence="8" type="ORF">KVT40_008653</name>
</gene>
<dbReference type="InterPro" id="IPR020472">
    <property type="entry name" value="WD40_PAC1"/>
</dbReference>
<evidence type="ECO:0000313" key="8">
    <source>
        <dbReference type="EMBL" id="KAG8623677.1"/>
    </source>
</evidence>
<evidence type="ECO:0000256" key="3">
    <source>
        <dbReference type="ARBA" id="ARBA00022737"/>
    </source>
</evidence>
<dbReference type="GO" id="GO:0000480">
    <property type="term" value="P:endonucleolytic cleavage in 5'-ETS of tricistronic rRNA transcript (SSU-rRNA, 5.8S rRNA, LSU-rRNA)"/>
    <property type="evidence" value="ECO:0007669"/>
    <property type="project" value="TreeGrafter"/>
</dbReference>
<organism evidence="8 9">
    <name type="scientific">Elsinoe batatas</name>
    <dbReference type="NCBI Taxonomy" id="2601811"/>
    <lineage>
        <taxon>Eukaryota</taxon>
        <taxon>Fungi</taxon>
        <taxon>Dikarya</taxon>
        <taxon>Ascomycota</taxon>
        <taxon>Pezizomycotina</taxon>
        <taxon>Dothideomycetes</taxon>
        <taxon>Dothideomycetidae</taxon>
        <taxon>Myriangiales</taxon>
        <taxon>Elsinoaceae</taxon>
        <taxon>Elsinoe</taxon>
    </lineage>
</organism>
<dbReference type="EMBL" id="JAESVG020000010">
    <property type="protein sequence ID" value="KAG8623677.1"/>
    <property type="molecule type" value="Genomic_DNA"/>
</dbReference>
<dbReference type="InterPro" id="IPR013934">
    <property type="entry name" value="Utp13_C"/>
</dbReference>
<keyword evidence="4" id="KW-0539">Nucleus</keyword>
<evidence type="ECO:0000259" key="7">
    <source>
        <dbReference type="Pfam" id="PF08625"/>
    </source>
</evidence>
<dbReference type="Proteomes" id="UP000809789">
    <property type="component" value="Unassembled WGS sequence"/>
</dbReference>
<comment type="subcellular location">
    <subcellularLocation>
        <location evidence="1">Nucleus</location>
        <location evidence="1">Nucleolus</location>
    </subcellularLocation>
</comment>
<protein>
    <recommendedName>
        <fullName evidence="7">U3 small nucleolar RNA-associated protein 13 C-terminal domain-containing protein</fullName>
    </recommendedName>
</protein>
<dbReference type="PROSITE" id="PS50294">
    <property type="entry name" value="WD_REPEATS_REGION"/>
    <property type="match status" value="4"/>
</dbReference>
<keyword evidence="2 6" id="KW-0853">WD repeat</keyword>
<dbReference type="GO" id="GO:0030686">
    <property type="term" value="C:90S preribosome"/>
    <property type="evidence" value="ECO:0007669"/>
    <property type="project" value="TreeGrafter"/>
</dbReference>
<dbReference type="PROSITE" id="PS00678">
    <property type="entry name" value="WD_REPEATS_1"/>
    <property type="match status" value="2"/>
</dbReference>
<evidence type="ECO:0000256" key="2">
    <source>
        <dbReference type="ARBA" id="ARBA00022574"/>
    </source>
</evidence>
<feature type="repeat" description="WD" evidence="6">
    <location>
        <begin position="528"/>
        <end position="552"/>
    </location>
</feature>
<evidence type="ECO:0000256" key="6">
    <source>
        <dbReference type="PROSITE-ProRule" id="PRU00221"/>
    </source>
</evidence>
<accession>A0A8K0KUX4</accession>
<dbReference type="PRINTS" id="PR00320">
    <property type="entry name" value="GPROTEINBRPT"/>
</dbReference>
<evidence type="ECO:0000256" key="4">
    <source>
        <dbReference type="ARBA" id="ARBA00023242"/>
    </source>
</evidence>
<dbReference type="SMART" id="SM00320">
    <property type="entry name" value="WD40"/>
    <property type="match status" value="13"/>
</dbReference>
<dbReference type="CDD" id="cd00200">
    <property type="entry name" value="WD40"/>
    <property type="match status" value="1"/>
</dbReference>
<dbReference type="PANTHER" id="PTHR19854:SF15">
    <property type="entry name" value="TRANSDUCIN BETA-LIKE PROTEIN 3"/>
    <property type="match status" value="1"/>
</dbReference>
<comment type="caution">
    <text evidence="8">The sequence shown here is derived from an EMBL/GenBank/DDBJ whole genome shotgun (WGS) entry which is preliminary data.</text>
</comment>
<evidence type="ECO:0000256" key="1">
    <source>
        <dbReference type="ARBA" id="ARBA00004604"/>
    </source>
</evidence>
<feature type="repeat" description="WD" evidence="6">
    <location>
        <begin position="237"/>
        <end position="259"/>
    </location>
</feature>
<evidence type="ECO:0000313" key="9">
    <source>
        <dbReference type="Proteomes" id="UP000809789"/>
    </source>
</evidence>
<dbReference type="PANTHER" id="PTHR19854">
    <property type="entry name" value="TRANSDUCIN BETA-LIKE 3"/>
    <property type="match status" value="1"/>
</dbReference>
<dbReference type="FunFam" id="2.130.10.10:FF:001009">
    <property type="entry name" value="Small nucleolar ribonucleoprotein complex subunit, putative"/>
    <property type="match status" value="1"/>
</dbReference>
<dbReference type="InterPro" id="IPR001680">
    <property type="entry name" value="WD40_rpt"/>
</dbReference>
<dbReference type="Gene3D" id="2.130.10.10">
    <property type="entry name" value="YVTN repeat-like/Quinoprotein amine dehydrogenase"/>
    <property type="match status" value="6"/>
</dbReference>
<dbReference type="Pfam" id="PF00400">
    <property type="entry name" value="WD40"/>
    <property type="match status" value="8"/>
</dbReference>
<evidence type="ECO:0000256" key="5">
    <source>
        <dbReference type="ARBA" id="ARBA00037338"/>
    </source>
</evidence>
<proteinExistence type="predicted"/>
<dbReference type="OrthoDB" id="5414888at2759"/>
<dbReference type="InterPro" id="IPR015943">
    <property type="entry name" value="WD40/YVTN_repeat-like_dom_sf"/>
</dbReference>
<dbReference type="Pfam" id="PF08625">
    <property type="entry name" value="Utp13"/>
    <property type="match status" value="1"/>
</dbReference>
<comment type="function">
    <text evidence="5">Component of the ASTRA complex involved in chromatin remodeling.</text>
</comment>
<feature type="domain" description="U3 small nucleolar RNA-associated protein 13 C-terminal" evidence="7">
    <location>
        <begin position="790"/>
        <end position="960"/>
    </location>
</feature>
<dbReference type="AlphaFoldDB" id="A0A8K0KUX4"/>
<keyword evidence="9" id="KW-1185">Reference proteome</keyword>
<dbReference type="GO" id="GO:0034511">
    <property type="term" value="F:U3 snoRNA binding"/>
    <property type="evidence" value="ECO:0007669"/>
    <property type="project" value="TreeGrafter"/>
</dbReference>
<name>A0A8K0KUX4_9PEZI</name>
<sequence>MAALGKFYGRFFRACKYLYWNRTWLGNTSDSKVSKMAFKADVKTTFEPRHVISPIYTGGSVALSQDGRVLATCLGEEVLLSDLNTGEHLARIEGDGDIVTTLALAPDASYLAVCSRTLLMRIFSLSPSDIEDCKLDVQLVRSLKPHTAPVVVSAVDASGTLLATGGADGVVKVWDIRRGFTTHTLHGHSGVVSALHFFQVVVDETAARSKSRKRKSRKDEDVEMLDESSVATAGFRLASGGEDGKVRIWDLHKRKSIAILDSHVSVVRSLNYSESKQLLLSASRDQTVIAWDAATWQQAATIPVLETVEVAAFINDGNYFFTAGESARLRIWNANGEEITIEQEAGAETAAILDVLHHPGLPFLLSVHADQTLLIRSTQPLSKSRTAGTLEPLPITRRISGTHDEVIDLAWIGLNNSMMALATNSEDLRLINMRSGLDSQPFGADAALLKGHEDIIITIDTDWSGHWLATGAKDNTARLWRLDPDNDEFECYEIFTGHAESISAVALPNAVPARGSPARTSPLNYPPSFLITGSQDKTVKKWEIATGQRKGSKTTKASYTRKAHDKEMNAIDVSHSSTMFASASQDRTVKIWDVESGESIGVLRGHKRGVWTIAFAPPSIPTISGESGISSGNRGMVVTGSGDKTVRIWSLNDFSCLRTFEGHTNSVLKVVWLPHDKDITKKRRNRGPQVASAAGDGLVKVWDAQGGECDATLDNHIDRVWALAVKPTDRGPEDGQVTNVNADGKDDDAVDSAVEIVSGSADSTITFWKDTTAETAKVSATRATARIEQDQELQNYIHDQNYREAIVLALQLNHPKRLLQLFITVNDSPTRDAESLTGSKGVDEVLGSLSDEQLWRLLLRIRDWNSNSRTARVAQRIMHALFRLYPKDKFVQLRKKRQPRSDLAGNLADLSLDGDTKPAGKSESIKDVLDGLKAYTDKHYARLEKMAEERYVLMWTLQMMDETSAVNGV</sequence>
<dbReference type="InterPro" id="IPR019775">
    <property type="entry name" value="WD40_repeat_CS"/>
</dbReference>
<feature type="repeat" description="WD" evidence="6">
    <location>
        <begin position="143"/>
        <end position="184"/>
    </location>
</feature>
<dbReference type="InterPro" id="IPR036322">
    <property type="entry name" value="WD40_repeat_dom_sf"/>
</dbReference>
<feature type="repeat" description="WD" evidence="6">
    <location>
        <begin position="561"/>
        <end position="602"/>
    </location>
</feature>
<feature type="repeat" description="WD" evidence="6">
    <location>
        <begin position="260"/>
        <end position="301"/>
    </location>
</feature>
<feature type="repeat" description="WD" evidence="6">
    <location>
        <begin position="449"/>
        <end position="483"/>
    </location>
</feature>
<keyword evidence="3" id="KW-0677">Repeat</keyword>
<dbReference type="PROSITE" id="PS50082">
    <property type="entry name" value="WD_REPEATS_2"/>
    <property type="match status" value="8"/>
</dbReference>
<dbReference type="GO" id="GO:0000472">
    <property type="term" value="P:endonucleolytic cleavage to generate mature 5'-end of SSU-rRNA from (SSU-rRNA, 5.8S rRNA, LSU-rRNA)"/>
    <property type="evidence" value="ECO:0007669"/>
    <property type="project" value="TreeGrafter"/>
</dbReference>
<dbReference type="SUPFAM" id="SSF50978">
    <property type="entry name" value="WD40 repeat-like"/>
    <property type="match status" value="2"/>
</dbReference>
<dbReference type="GO" id="GO:0032040">
    <property type="term" value="C:small-subunit processome"/>
    <property type="evidence" value="ECO:0007669"/>
    <property type="project" value="InterPro"/>
</dbReference>
<feature type="repeat" description="WD" evidence="6">
    <location>
        <begin position="660"/>
        <end position="712"/>
    </location>
</feature>